<dbReference type="EMBL" id="UGPB01000001">
    <property type="protein sequence ID" value="STY31570.1"/>
    <property type="molecule type" value="Genomic_DNA"/>
</dbReference>
<dbReference type="SMART" id="SM00173">
    <property type="entry name" value="RAS"/>
    <property type="match status" value="1"/>
</dbReference>
<sequence length="311" mass="35664">MEQKQEFNEHFKIILLGNNFVGKSRLLLTYCGGQFYISDEYMDTMGVDQGIKKLKVFNKIIQLRIWDASGSPKLLKIVSSYFRSVDGALICFDLTNRKSFIDTKGHIGRLREVKKNIPMILVGCKADLDKRRDISLLEAKEWAKQLGVSYLEVSSLAKENIEQPFTLITNQIYIAAQLNRLKPKLEECLNHYLQIVHPPSRSNFFSEQNSDLGKEGALKEEYKILYEKLLLTRSADELKDIEKDIMPLLDKANDCYKVSSPFLSSFVSSPLAKALKQTLDCLKELLAETQNFPTDKEMVYPKKLESMQMVV</sequence>
<dbReference type="Pfam" id="PF00071">
    <property type="entry name" value="Ras"/>
    <property type="match status" value="1"/>
</dbReference>
<dbReference type="SMART" id="SM00175">
    <property type="entry name" value="RAB"/>
    <property type="match status" value="1"/>
</dbReference>
<dbReference type="GO" id="GO:0003924">
    <property type="term" value="F:GTPase activity"/>
    <property type="evidence" value="ECO:0007669"/>
    <property type="project" value="InterPro"/>
</dbReference>
<evidence type="ECO:0000256" key="1">
    <source>
        <dbReference type="ARBA" id="ARBA00006270"/>
    </source>
</evidence>
<name>A0A378LWM0_9GAMM</name>
<dbReference type="SMART" id="SM00176">
    <property type="entry name" value="RAN"/>
    <property type="match status" value="1"/>
</dbReference>
<accession>A0A378LWM0</accession>
<protein>
    <submittedName>
        <fullName evidence="2">Ras family GTPase</fullName>
    </submittedName>
</protein>
<dbReference type="OrthoDB" id="5652423at2"/>
<dbReference type="RefSeq" id="WP_031566558.1">
    <property type="nucleotide sequence ID" value="NZ_CAAAIS010000006.1"/>
</dbReference>
<organism evidence="2 3">
    <name type="scientific">Legionella wadsworthii</name>
    <dbReference type="NCBI Taxonomy" id="28088"/>
    <lineage>
        <taxon>Bacteria</taxon>
        <taxon>Pseudomonadati</taxon>
        <taxon>Pseudomonadota</taxon>
        <taxon>Gammaproteobacteria</taxon>
        <taxon>Legionellales</taxon>
        <taxon>Legionellaceae</taxon>
        <taxon>Legionella</taxon>
    </lineage>
</organism>
<keyword evidence="3" id="KW-1185">Reference proteome</keyword>
<dbReference type="GO" id="GO:0005525">
    <property type="term" value="F:GTP binding"/>
    <property type="evidence" value="ECO:0007669"/>
    <property type="project" value="InterPro"/>
</dbReference>
<dbReference type="SUPFAM" id="SSF52540">
    <property type="entry name" value="P-loop containing nucleoside triphosphate hydrolases"/>
    <property type="match status" value="1"/>
</dbReference>
<dbReference type="NCBIfam" id="TIGR00231">
    <property type="entry name" value="small_GTP"/>
    <property type="match status" value="1"/>
</dbReference>
<gene>
    <name evidence="2" type="ORF">NCTC11532_02962</name>
</gene>
<dbReference type="InterPro" id="IPR005225">
    <property type="entry name" value="Small_GTP-bd"/>
</dbReference>
<dbReference type="STRING" id="1122170.GCA_000701265_01426"/>
<dbReference type="CDD" id="cd00154">
    <property type="entry name" value="Rab"/>
    <property type="match status" value="1"/>
</dbReference>
<dbReference type="SMART" id="SM00174">
    <property type="entry name" value="RHO"/>
    <property type="match status" value="1"/>
</dbReference>
<comment type="similarity">
    <text evidence="1">Belongs to the small GTPase superfamily. Rab family.</text>
</comment>
<dbReference type="Gene3D" id="3.40.50.300">
    <property type="entry name" value="P-loop containing nucleotide triphosphate hydrolases"/>
    <property type="match status" value="1"/>
</dbReference>
<dbReference type="InterPro" id="IPR050209">
    <property type="entry name" value="Rab_GTPases_membrane_traffic"/>
</dbReference>
<dbReference type="PROSITE" id="PS51421">
    <property type="entry name" value="RAS"/>
    <property type="match status" value="1"/>
</dbReference>
<evidence type="ECO:0000313" key="2">
    <source>
        <dbReference type="EMBL" id="STY31570.1"/>
    </source>
</evidence>
<dbReference type="InterPro" id="IPR001806">
    <property type="entry name" value="Small_GTPase"/>
</dbReference>
<proteinExistence type="inferred from homology"/>
<dbReference type="AlphaFoldDB" id="A0A378LWM0"/>
<reference evidence="2 3" key="1">
    <citation type="submission" date="2018-06" db="EMBL/GenBank/DDBJ databases">
        <authorList>
            <consortium name="Pathogen Informatics"/>
            <person name="Doyle S."/>
        </authorList>
    </citation>
    <scope>NUCLEOTIDE SEQUENCE [LARGE SCALE GENOMIC DNA]</scope>
    <source>
        <strain evidence="2 3">NCTC11532</strain>
    </source>
</reference>
<dbReference type="FunFam" id="3.40.50.300:FF:001447">
    <property type="entry name" value="Ras-related protein Rab-1B"/>
    <property type="match status" value="1"/>
</dbReference>
<dbReference type="PANTHER" id="PTHR47979">
    <property type="entry name" value="DRAB11-RELATED"/>
    <property type="match status" value="1"/>
</dbReference>
<dbReference type="Proteomes" id="UP000255297">
    <property type="component" value="Unassembled WGS sequence"/>
</dbReference>
<dbReference type="PRINTS" id="PR00449">
    <property type="entry name" value="RASTRNSFRMNG"/>
</dbReference>
<dbReference type="InterPro" id="IPR027417">
    <property type="entry name" value="P-loop_NTPase"/>
</dbReference>
<dbReference type="PROSITE" id="PS51419">
    <property type="entry name" value="RAB"/>
    <property type="match status" value="1"/>
</dbReference>
<evidence type="ECO:0000313" key="3">
    <source>
        <dbReference type="Proteomes" id="UP000255297"/>
    </source>
</evidence>